<gene>
    <name evidence="2" type="ORF">GL279_06780</name>
</gene>
<dbReference type="AlphaFoldDB" id="A0A844H423"/>
<reference evidence="2 3" key="1">
    <citation type="submission" date="2019-11" db="EMBL/GenBank/DDBJ databases">
        <authorList>
            <person name="Dong K."/>
        </authorList>
    </citation>
    <scope>NUCLEOTIDE SEQUENCE [LARGE SCALE GENOMIC DNA]</scope>
    <source>
        <strain evidence="2 3">JCM 17370</strain>
    </source>
</reference>
<dbReference type="EMBL" id="WMIF01000007">
    <property type="protein sequence ID" value="MTH34304.1"/>
    <property type="molecule type" value="Genomic_DNA"/>
</dbReference>
<evidence type="ECO:0000256" key="1">
    <source>
        <dbReference type="SAM" id="SignalP"/>
    </source>
</evidence>
<protein>
    <submittedName>
        <fullName evidence="2">Nonribosomal peptide synthetase MxaA</fullName>
    </submittedName>
</protein>
<dbReference type="Proteomes" id="UP000442533">
    <property type="component" value="Unassembled WGS sequence"/>
</dbReference>
<organism evidence="2 3">
    <name type="scientific">Paracoccus limosus</name>
    <dbReference type="NCBI Taxonomy" id="913252"/>
    <lineage>
        <taxon>Bacteria</taxon>
        <taxon>Pseudomonadati</taxon>
        <taxon>Pseudomonadota</taxon>
        <taxon>Alphaproteobacteria</taxon>
        <taxon>Rhodobacterales</taxon>
        <taxon>Paracoccaceae</taxon>
        <taxon>Paracoccus</taxon>
    </lineage>
</organism>
<evidence type="ECO:0000313" key="3">
    <source>
        <dbReference type="Proteomes" id="UP000442533"/>
    </source>
</evidence>
<accession>A0A844H423</accession>
<proteinExistence type="predicted"/>
<feature type="chain" id="PRO_5032320885" evidence="1">
    <location>
        <begin position="16"/>
        <end position="273"/>
    </location>
</feature>
<comment type="caution">
    <text evidence="2">The sequence shown here is derived from an EMBL/GenBank/DDBJ whole genome shotgun (WGS) entry which is preliminary data.</text>
</comment>
<keyword evidence="1" id="KW-0732">Signal</keyword>
<feature type="signal peptide" evidence="1">
    <location>
        <begin position="1"/>
        <end position="15"/>
    </location>
</feature>
<sequence>MRALPILLLAAPAMAQDISVQNPRAYGWWLGDELVQQVQVTLPPGAALDPASLPRARAVDYWLDLRAVERQDDGNRISLTLRYQNFYAALEPSTRQVPHFPMRLMDGSRLDLPGFSYVTSPLRPILAPSRPDQLQPDPPYHLIDSRPTLMRLALSGVALLAGLLMLSRHQGWFPFHARAARPFTRAARRLRRLPEPEARRSLHRAFDAAFGRVLIGADLDRFLAQKPQFAPLAERLRGFFAASDARFFGAGSAPDQDIAALARDLGAIERGRR</sequence>
<keyword evidence="3" id="KW-1185">Reference proteome</keyword>
<name>A0A844H423_9RHOB</name>
<evidence type="ECO:0000313" key="2">
    <source>
        <dbReference type="EMBL" id="MTH34304.1"/>
    </source>
</evidence>